<dbReference type="PANTHER" id="PTHR45947">
    <property type="entry name" value="SULFOQUINOVOSYL TRANSFERASE SQD2"/>
    <property type="match status" value="1"/>
</dbReference>
<dbReference type="EMBL" id="VIFK01000023">
    <property type="protein sequence ID" value="TQF00111.1"/>
    <property type="molecule type" value="Genomic_DNA"/>
</dbReference>
<dbReference type="PANTHER" id="PTHR45947:SF3">
    <property type="entry name" value="SULFOQUINOVOSYL TRANSFERASE SQD2"/>
    <property type="match status" value="1"/>
</dbReference>
<accession>A0A540VTM5</accession>
<feature type="domain" description="Glycosyltransferase subfamily 4-like N-terminal" evidence="1">
    <location>
        <begin position="1"/>
        <end position="44"/>
    </location>
</feature>
<name>A0A540VTM5_9GAMM</name>
<dbReference type="CDD" id="cd03801">
    <property type="entry name" value="GT4_PimA-like"/>
    <property type="match status" value="1"/>
</dbReference>
<gene>
    <name evidence="2" type="ORF">FKY71_05020</name>
</gene>
<evidence type="ECO:0000259" key="1">
    <source>
        <dbReference type="Pfam" id="PF13439"/>
    </source>
</evidence>
<keyword evidence="2" id="KW-0808">Transferase</keyword>
<proteinExistence type="predicted"/>
<dbReference type="GO" id="GO:0016758">
    <property type="term" value="F:hexosyltransferase activity"/>
    <property type="evidence" value="ECO:0007669"/>
    <property type="project" value="TreeGrafter"/>
</dbReference>
<dbReference type="SUPFAM" id="SSF53756">
    <property type="entry name" value="UDP-Glycosyltransferase/glycogen phosphorylase"/>
    <property type="match status" value="1"/>
</dbReference>
<evidence type="ECO:0000313" key="3">
    <source>
        <dbReference type="Proteomes" id="UP000315400"/>
    </source>
</evidence>
<reference evidence="2 3" key="1">
    <citation type="submission" date="2019-06" db="EMBL/GenBank/DDBJ databases">
        <title>Metagenome assembled Genome of Spiribacter salinus SL48-SHIP from the microbial mat of Salt Lake 48 (Novosibirsk region, Russia).</title>
        <authorList>
            <person name="Shipova A."/>
            <person name="Rozanov A.S."/>
            <person name="Bryanskaya A.V."/>
            <person name="Peltek S.E."/>
        </authorList>
    </citation>
    <scope>NUCLEOTIDE SEQUENCE [LARGE SCALE GENOMIC DNA]</scope>
    <source>
        <strain evidence="2">SL48-SHIP-2</strain>
    </source>
</reference>
<dbReference type="InterPro" id="IPR028098">
    <property type="entry name" value="Glyco_trans_4-like_N"/>
</dbReference>
<dbReference type="AlphaFoldDB" id="A0A540VTM5"/>
<comment type="caution">
    <text evidence="2">The sequence shown here is derived from an EMBL/GenBank/DDBJ whole genome shotgun (WGS) entry which is preliminary data.</text>
</comment>
<sequence>LETWVLRRAHAVTCICEGLRADIVERGIDAERVTVIPNAVDPERFASGMPRRDDLAESLGIGPGPVIGFIGSFYQYEGLDLLLEALPALRASNPRVQLLLVGGGPQEDALREQSRGLGLPADAVVFTGRVPHDEIMDYYGLIDVLAYPRRSMRLTELVTPLKPLEAMALGRVVVASDIGGHRELIRDAETGRLFTPGDSAALASALNELATSASERQRISAMARDFVLSERSWEASVARYAKPYGSVLGGGAAAMSRVPGLSGQP</sequence>
<organism evidence="2 3">
    <name type="scientific">Spiribacter salinus</name>
    <dbReference type="NCBI Taxonomy" id="1335746"/>
    <lineage>
        <taxon>Bacteria</taxon>
        <taxon>Pseudomonadati</taxon>
        <taxon>Pseudomonadota</taxon>
        <taxon>Gammaproteobacteria</taxon>
        <taxon>Chromatiales</taxon>
        <taxon>Ectothiorhodospiraceae</taxon>
        <taxon>Spiribacter</taxon>
    </lineage>
</organism>
<dbReference type="Proteomes" id="UP000315400">
    <property type="component" value="Unassembled WGS sequence"/>
</dbReference>
<feature type="non-terminal residue" evidence="2">
    <location>
        <position position="1"/>
    </location>
</feature>
<evidence type="ECO:0000313" key="2">
    <source>
        <dbReference type="EMBL" id="TQF00111.1"/>
    </source>
</evidence>
<dbReference type="Gene3D" id="3.40.50.2000">
    <property type="entry name" value="Glycogen Phosphorylase B"/>
    <property type="match status" value="2"/>
</dbReference>
<protein>
    <submittedName>
        <fullName evidence="2">Glycosyltransferase</fullName>
    </submittedName>
</protein>
<dbReference type="InterPro" id="IPR050194">
    <property type="entry name" value="Glycosyltransferase_grp1"/>
</dbReference>
<dbReference type="Pfam" id="PF13439">
    <property type="entry name" value="Glyco_transf_4"/>
    <property type="match status" value="1"/>
</dbReference>
<dbReference type="Pfam" id="PF13692">
    <property type="entry name" value="Glyco_trans_1_4"/>
    <property type="match status" value="1"/>
</dbReference>